<evidence type="ECO:0000313" key="11">
    <source>
        <dbReference type="Proteomes" id="UP000228711"/>
    </source>
</evidence>
<evidence type="ECO:0000256" key="2">
    <source>
        <dbReference type="ARBA" id="ARBA00022475"/>
    </source>
</evidence>
<evidence type="ECO:0000256" key="6">
    <source>
        <dbReference type="ARBA" id="ARBA00022989"/>
    </source>
</evidence>
<evidence type="ECO:0000259" key="9">
    <source>
        <dbReference type="Pfam" id="PF13231"/>
    </source>
</evidence>
<dbReference type="Pfam" id="PF13231">
    <property type="entry name" value="PMT_2"/>
    <property type="match status" value="1"/>
</dbReference>
<evidence type="ECO:0000313" key="10">
    <source>
        <dbReference type="EMBL" id="PIS41574.1"/>
    </source>
</evidence>
<protein>
    <recommendedName>
        <fullName evidence="9">Glycosyltransferase RgtA/B/C/D-like domain-containing protein</fullName>
    </recommendedName>
</protein>
<keyword evidence="5 8" id="KW-0812">Transmembrane</keyword>
<evidence type="ECO:0000256" key="7">
    <source>
        <dbReference type="ARBA" id="ARBA00023136"/>
    </source>
</evidence>
<keyword evidence="2" id="KW-1003">Cell membrane</keyword>
<proteinExistence type="predicted"/>
<feature type="transmembrane region" description="Helical" evidence="8">
    <location>
        <begin position="84"/>
        <end position="104"/>
    </location>
</feature>
<organism evidence="10 11">
    <name type="scientific">Candidatus Kerfeldbacteria bacterium CG08_land_8_20_14_0_20_42_7</name>
    <dbReference type="NCBI Taxonomy" id="2014245"/>
    <lineage>
        <taxon>Bacteria</taxon>
        <taxon>Candidatus Kerfeldiibacteriota</taxon>
    </lineage>
</organism>
<feature type="transmembrane region" description="Helical" evidence="8">
    <location>
        <begin position="216"/>
        <end position="235"/>
    </location>
</feature>
<feature type="transmembrane region" description="Helical" evidence="8">
    <location>
        <begin position="165"/>
        <end position="195"/>
    </location>
</feature>
<dbReference type="InterPro" id="IPR038731">
    <property type="entry name" value="RgtA/B/C-like"/>
</dbReference>
<comment type="subcellular location">
    <subcellularLocation>
        <location evidence="1">Cell membrane</location>
        <topology evidence="1">Multi-pass membrane protein</topology>
    </subcellularLocation>
</comment>
<accession>A0A2H0YSU9</accession>
<keyword evidence="6 8" id="KW-1133">Transmembrane helix</keyword>
<feature type="transmembrane region" description="Helical" evidence="8">
    <location>
        <begin position="421"/>
        <end position="443"/>
    </location>
</feature>
<keyword evidence="3" id="KW-0328">Glycosyltransferase</keyword>
<evidence type="ECO:0000256" key="1">
    <source>
        <dbReference type="ARBA" id="ARBA00004651"/>
    </source>
</evidence>
<sequence>MSLAKKETQTIDEGVHISAGYSYLLTNDFRLNPEHPPLAKQLAAVPLLFTRPVIPTENKSWKSGDQWQFARDFLYESGNNPQNILFLGRLVIILMTILLGVIISRWTYELYGKVPSLVASILFFSSPIILTHGHLITTDIPVALGVTATAYFFTKGVQANSLKWLIWTGVACAFSADVKFTGVVLFALVPILYAIIHYSAKHRYPHLGLKHFLKMYVLMLFFTIFLALCTTGFQINVSSNDPFLGASHISQAQEFLTLVNPKLAWAPKAYLWILRNVHFIAYPYVSGLLEFITHFEAGHESYFLGTYSDLGSPWYFPVAFFIKTRLAVVILLSLILTLFVKRTFWAWKFKLFAESYGKKIIKWVKSWDPKYVVLVFTPLLFFLSAMQSKVNIGVRHILIVYPFVFILVSALWTLRVNLKKLFKTVITVILGVSIFSTALIWPFPMAYFSEAIGGAPQGYKYLLDSNLDWGQNLPYLKEYLAQQNIQIICLGYFGQGMTTDLGVSIRPLYDNETIQDHEPLRCVVVISAQLLYDRANSFSWLQNRTPNAIIGYGLYIFDLRN</sequence>
<reference evidence="11" key="1">
    <citation type="submission" date="2017-09" db="EMBL/GenBank/DDBJ databases">
        <title>Depth-based differentiation of microbial function through sediment-hosted aquifers and enrichment of novel symbionts in the deep terrestrial subsurface.</title>
        <authorList>
            <person name="Probst A.J."/>
            <person name="Ladd B."/>
            <person name="Jarett J.K."/>
            <person name="Geller-Mcgrath D.E."/>
            <person name="Sieber C.M.K."/>
            <person name="Emerson J.B."/>
            <person name="Anantharaman K."/>
            <person name="Thomas B.C."/>
            <person name="Malmstrom R."/>
            <person name="Stieglmeier M."/>
            <person name="Klingl A."/>
            <person name="Woyke T."/>
            <person name="Ryan C.M."/>
            <person name="Banfield J.F."/>
        </authorList>
    </citation>
    <scope>NUCLEOTIDE SEQUENCE [LARGE SCALE GENOMIC DNA]</scope>
</reference>
<dbReference type="GO" id="GO:0005886">
    <property type="term" value="C:plasma membrane"/>
    <property type="evidence" value="ECO:0007669"/>
    <property type="project" value="UniProtKB-SubCell"/>
</dbReference>
<dbReference type="GO" id="GO:0009103">
    <property type="term" value="P:lipopolysaccharide biosynthetic process"/>
    <property type="evidence" value="ECO:0007669"/>
    <property type="project" value="UniProtKB-ARBA"/>
</dbReference>
<evidence type="ECO:0000256" key="3">
    <source>
        <dbReference type="ARBA" id="ARBA00022676"/>
    </source>
</evidence>
<dbReference type="PANTHER" id="PTHR33908">
    <property type="entry name" value="MANNOSYLTRANSFERASE YKCB-RELATED"/>
    <property type="match status" value="1"/>
</dbReference>
<name>A0A2H0YSU9_9BACT</name>
<dbReference type="AlphaFoldDB" id="A0A2H0YSU9"/>
<keyword evidence="7 8" id="KW-0472">Membrane</keyword>
<feature type="transmembrane region" description="Helical" evidence="8">
    <location>
        <begin position="135"/>
        <end position="153"/>
    </location>
</feature>
<feature type="transmembrane region" description="Helical" evidence="8">
    <location>
        <begin position="371"/>
        <end position="388"/>
    </location>
</feature>
<dbReference type="PANTHER" id="PTHR33908:SF11">
    <property type="entry name" value="MEMBRANE PROTEIN"/>
    <property type="match status" value="1"/>
</dbReference>
<feature type="transmembrane region" description="Helical" evidence="8">
    <location>
        <begin position="314"/>
        <end position="340"/>
    </location>
</feature>
<gene>
    <name evidence="10" type="ORF">COT25_02390</name>
</gene>
<dbReference type="GO" id="GO:0016763">
    <property type="term" value="F:pentosyltransferase activity"/>
    <property type="evidence" value="ECO:0007669"/>
    <property type="project" value="TreeGrafter"/>
</dbReference>
<evidence type="ECO:0000256" key="8">
    <source>
        <dbReference type="SAM" id="Phobius"/>
    </source>
</evidence>
<dbReference type="Proteomes" id="UP000228711">
    <property type="component" value="Unassembled WGS sequence"/>
</dbReference>
<dbReference type="EMBL" id="PEXV01000082">
    <property type="protein sequence ID" value="PIS41574.1"/>
    <property type="molecule type" value="Genomic_DNA"/>
</dbReference>
<feature type="domain" description="Glycosyltransferase RgtA/B/C/D-like" evidence="9">
    <location>
        <begin position="88"/>
        <end position="213"/>
    </location>
</feature>
<evidence type="ECO:0000256" key="4">
    <source>
        <dbReference type="ARBA" id="ARBA00022679"/>
    </source>
</evidence>
<dbReference type="InterPro" id="IPR050297">
    <property type="entry name" value="LipidA_mod_glycosyltrf_83"/>
</dbReference>
<feature type="transmembrane region" description="Helical" evidence="8">
    <location>
        <begin position="394"/>
        <end position="414"/>
    </location>
</feature>
<evidence type="ECO:0000256" key="5">
    <source>
        <dbReference type="ARBA" id="ARBA00022692"/>
    </source>
</evidence>
<keyword evidence="4" id="KW-0808">Transferase</keyword>
<comment type="caution">
    <text evidence="10">The sequence shown here is derived from an EMBL/GenBank/DDBJ whole genome shotgun (WGS) entry which is preliminary data.</text>
</comment>